<dbReference type="AlphaFoldDB" id="A0A162ERY6"/>
<name>A0A162ERY6_9BACI</name>
<accession>A0A162ERY6</accession>
<gene>
    <name evidence="2" type="ORF">AZF04_16560</name>
</gene>
<evidence type="ECO:0000313" key="2">
    <source>
        <dbReference type="EMBL" id="KYG33570.1"/>
    </source>
</evidence>
<feature type="region of interest" description="Disordered" evidence="1">
    <location>
        <begin position="1"/>
        <end position="34"/>
    </location>
</feature>
<evidence type="ECO:0000313" key="3">
    <source>
        <dbReference type="Proteomes" id="UP000075806"/>
    </source>
</evidence>
<sequence length="64" mass="7024">MEMGRRNLLSDESERRFEKTAPPFDRNESTSGGKWSKGAFYSTIIRATALGESKGAVLLAGKES</sequence>
<reference evidence="2" key="1">
    <citation type="submission" date="2016-02" db="EMBL/GenBank/DDBJ databases">
        <title>Genome sequence of Bacillus trypoxylicola KCTC 13244(T).</title>
        <authorList>
            <person name="Jeong H."/>
            <person name="Park S.-H."/>
            <person name="Choi S.-K."/>
        </authorList>
    </citation>
    <scope>NUCLEOTIDE SEQUENCE [LARGE SCALE GENOMIC DNA]</scope>
    <source>
        <strain evidence="2">KCTC 13244</strain>
    </source>
</reference>
<proteinExistence type="predicted"/>
<evidence type="ECO:0000256" key="1">
    <source>
        <dbReference type="SAM" id="MobiDB-lite"/>
    </source>
</evidence>
<dbReference type="Proteomes" id="UP000075806">
    <property type="component" value="Unassembled WGS sequence"/>
</dbReference>
<comment type="caution">
    <text evidence="2">The sequence shown here is derived from an EMBL/GenBank/DDBJ whole genome shotgun (WGS) entry which is preliminary data.</text>
</comment>
<keyword evidence="3" id="KW-1185">Reference proteome</keyword>
<feature type="compositionally biased region" description="Basic and acidic residues" evidence="1">
    <location>
        <begin position="1"/>
        <end position="19"/>
    </location>
</feature>
<protein>
    <submittedName>
        <fullName evidence="2">Uncharacterized protein</fullName>
    </submittedName>
</protein>
<organism evidence="2 3">
    <name type="scientific">Alkalihalobacillus trypoxylicola</name>
    <dbReference type="NCBI Taxonomy" id="519424"/>
    <lineage>
        <taxon>Bacteria</taxon>
        <taxon>Bacillati</taxon>
        <taxon>Bacillota</taxon>
        <taxon>Bacilli</taxon>
        <taxon>Bacillales</taxon>
        <taxon>Bacillaceae</taxon>
        <taxon>Alkalihalobacillus</taxon>
    </lineage>
</organism>
<dbReference type="EMBL" id="LTAO01000006">
    <property type="protein sequence ID" value="KYG33570.1"/>
    <property type="molecule type" value="Genomic_DNA"/>
</dbReference>